<evidence type="ECO:0000256" key="5">
    <source>
        <dbReference type="ARBA" id="ARBA00022723"/>
    </source>
</evidence>
<protein>
    <recommendedName>
        <fullName evidence="17">TNF receptor-associated factor</fullName>
    </recommendedName>
</protein>
<keyword evidence="9" id="KW-0832">Ubl conjugation</keyword>
<keyword evidence="4" id="KW-0053">Apoptosis</keyword>
<dbReference type="GO" id="GO:0007165">
    <property type="term" value="P:signal transduction"/>
    <property type="evidence" value="ECO:0007669"/>
    <property type="project" value="InterPro"/>
</dbReference>
<dbReference type="InterPro" id="IPR049342">
    <property type="entry name" value="TRAF1-6_MATH_dom"/>
</dbReference>
<dbReference type="EnsemblMetazoa" id="Aqu2.1.41459_001">
    <property type="protein sequence ID" value="Aqu2.1.41459_001"/>
    <property type="gene ID" value="Aqu2.1.41459"/>
</dbReference>
<comment type="subcellular location">
    <subcellularLocation>
        <location evidence="1">Cytoplasm</location>
    </subcellularLocation>
</comment>
<organism evidence="15">
    <name type="scientific">Amphimedon queenslandica</name>
    <name type="common">Sponge</name>
    <dbReference type="NCBI Taxonomy" id="400682"/>
    <lineage>
        <taxon>Eukaryota</taxon>
        <taxon>Metazoa</taxon>
        <taxon>Porifera</taxon>
        <taxon>Demospongiae</taxon>
        <taxon>Heteroscleromorpha</taxon>
        <taxon>Haplosclerida</taxon>
        <taxon>Niphatidae</taxon>
        <taxon>Amphimedon</taxon>
    </lineage>
</organism>
<evidence type="ECO:0000256" key="6">
    <source>
        <dbReference type="ARBA" id="ARBA00022737"/>
    </source>
</evidence>
<feature type="domain" description="TRAF-type" evidence="14">
    <location>
        <begin position="100"/>
        <end position="152"/>
    </location>
</feature>
<gene>
    <name evidence="15" type="primary">100631387</name>
</gene>
<dbReference type="Gene3D" id="3.30.40.10">
    <property type="entry name" value="Zinc/RING finger domain, C3HC4 (zinc finger)"/>
    <property type="match status" value="3"/>
</dbReference>
<dbReference type="OrthoDB" id="5947827at2759"/>
<evidence type="ECO:0000256" key="9">
    <source>
        <dbReference type="ARBA" id="ARBA00022843"/>
    </source>
</evidence>
<dbReference type="SMART" id="SM00184">
    <property type="entry name" value="RING"/>
    <property type="match status" value="1"/>
</dbReference>
<dbReference type="PROSITE" id="PS50145">
    <property type="entry name" value="ZF_TRAF"/>
    <property type="match status" value="2"/>
</dbReference>
<dbReference type="InParanoid" id="A0A1X7VNJ4"/>
<evidence type="ECO:0000259" key="14">
    <source>
        <dbReference type="PROSITE" id="PS50145"/>
    </source>
</evidence>
<dbReference type="EnsemblMetazoa" id="XM_003383497.3">
    <property type="protein sequence ID" value="XP_003383545.3"/>
    <property type="gene ID" value="LOC100631387"/>
</dbReference>
<keyword evidence="3" id="KW-1017">Isopeptide bond</keyword>
<proteinExistence type="predicted"/>
<dbReference type="OMA" id="CENCINE"/>
<dbReference type="Pfam" id="PF02176">
    <property type="entry name" value="zf-TRAF"/>
    <property type="match status" value="1"/>
</dbReference>
<dbReference type="InterPro" id="IPR001293">
    <property type="entry name" value="Znf_TRAF"/>
</dbReference>
<name>A0A1X7VNJ4_AMPQE</name>
<dbReference type="Proteomes" id="UP000007879">
    <property type="component" value="Unassembled WGS sequence"/>
</dbReference>
<dbReference type="Pfam" id="PF13923">
    <property type="entry name" value="zf-C3HC4_2"/>
    <property type="match status" value="1"/>
</dbReference>
<dbReference type="InterPro" id="IPR017907">
    <property type="entry name" value="Znf_RING_CS"/>
</dbReference>
<dbReference type="PANTHER" id="PTHR10131:SF94">
    <property type="entry name" value="TNF RECEPTOR-ASSOCIATED FACTOR 4"/>
    <property type="match status" value="1"/>
</dbReference>
<feature type="domain" description="MATH" evidence="13">
    <location>
        <begin position="367"/>
        <end position="512"/>
    </location>
</feature>
<dbReference type="SMART" id="SM00061">
    <property type="entry name" value="MATH"/>
    <property type="match status" value="1"/>
</dbReference>
<evidence type="ECO:0000256" key="11">
    <source>
        <dbReference type="PROSITE-ProRule" id="PRU00207"/>
    </source>
</evidence>
<evidence type="ECO:0000256" key="3">
    <source>
        <dbReference type="ARBA" id="ARBA00022499"/>
    </source>
</evidence>
<feature type="zinc finger region" description="TRAF-type" evidence="11">
    <location>
        <begin position="100"/>
        <end position="152"/>
    </location>
</feature>
<feature type="domain" description="RING-type" evidence="12">
    <location>
        <begin position="18"/>
        <end position="57"/>
    </location>
</feature>
<evidence type="ECO:0000259" key="13">
    <source>
        <dbReference type="PROSITE" id="PS50144"/>
    </source>
</evidence>
<evidence type="ECO:0008006" key="17">
    <source>
        <dbReference type="Google" id="ProtNLM"/>
    </source>
</evidence>
<accession>A0A1X7VNJ4</accession>
<dbReference type="PROSITE" id="PS50144">
    <property type="entry name" value="MATH"/>
    <property type="match status" value="1"/>
</dbReference>
<keyword evidence="2" id="KW-0963">Cytoplasm</keyword>
<evidence type="ECO:0000313" key="15">
    <source>
        <dbReference type="EnsemblMetazoa" id="Aqu2.1.41459_001"/>
    </source>
</evidence>
<reference evidence="15" key="2">
    <citation type="submission" date="2017-05" db="UniProtKB">
        <authorList>
            <consortium name="EnsemblMetazoa"/>
        </authorList>
    </citation>
    <scope>IDENTIFICATION</scope>
</reference>
<keyword evidence="10" id="KW-0175">Coiled coil</keyword>
<dbReference type="PROSITE" id="PS00518">
    <property type="entry name" value="ZF_RING_1"/>
    <property type="match status" value="1"/>
</dbReference>
<dbReference type="GO" id="GO:0006915">
    <property type="term" value="P:apoptotic process"/>
    <property type="evidence" value="ECO:0007669"/>
    <property type="project" value="UniProtKB-KW"/>
</dbReference>
<evidence type="ECO:0000256" key="7">
    <source>
        <dbReference type="ARBA" id="ARBA00022771"/>
    </source>
</evidence>
<dbReference type="PIRSF" id="PIRSF015614">
    <property type="entry name" value="TRAF"/>
    <property type="match status" value="1"/>
</dbReference>
<dbReference type="GO" id="GO:0005737">
    <property type="term" value="C:cytoplasm"/>
    <property type="evidence" value="ECO:0007669"/>
    <property type="project" value="UniProtKB-SubCell"/>
</dbReference>
<dbReference type="FunFam" id="3.30.40.10:FF:000286">
    <property type="entry name" value="TNF receptor-associated factor"/>
    <property type="match status" value="1"/>
</dbReference>
<keyword evidence="16" id="KW-1185">Reference proteome</keyword>
<dbReference type="FunFam" id="2.60.210.10:FF:000001">
    <property type="entry name" value="TNF receptor-associated factor"/>
    <property type="match status" value="1"/>
</dbReference>
<keyword evidence="7 11" id="KW-0863">Zinc-finger</keyword>
<dbReference type="eggNOG" id="KOG0297">
    <property type="taxonomic scope" value="Eukaryota"/>
</dbReference>
<dbReference type="InterPro" id="IPR012227">
    <property type="entry name" value="TNF_rcpt-assoc_TRAF_met"/>
</dbReference>
<dbReference type="AlphaFoldDB" id="A0A1X7VNJ4"/>
<dbReference type="KEGG" id="aqu:100631387"/>
<reference evidence="16" key="1">
    <citation type="journal article" date="2010" name="Nature">
        <title>The Amphimedon queenslandica genome and the evolution of animal complexity.</title>
        <authorList>
            <person name="Srivastava M."/>
            <person name="Simakov O."/>
            <person name="Chapman J."/>
            <person name="Fahey B."/>
            <person name="Gauthier M.E."/>
            <person name="Mitros T."/>
            <person name="Richards G.S."/>
            <person name="Conaco C."/>
            <person name="Dacre M."/>
            <person name="Hellsten U."/>
            <person name="Larroux C."/>
            <person name="Putnam N.H."/>
            <person name="Stanke M."/>
            <person name="Adamska M."/>
            <person name="Darling A."/>
            <person name="Degnan S.M."/>
            <person name="Oakley T.H."/>
            <person name="Plachetzki D.C."/>
            <person name="Zhai Y."/>
            <person name="Adamski M."/>
            <person name="Calcino A."/>
            <person name="Cummins S.F."/>
            <person name="Goodstein D.M."/>
            <person name="Harris C."/>
            <person name="Jackson D.J."/>
            <person name="Leys S.P."/>
            <person name="Shu S."/>
            <person name="Woodcroft B.J."/>
            <person name="Vervoort M."/>
            <person name="Kosik K.S."/>
            <person name="Manning G."/>
            <person name="Degnan B.M."/>
            <person name="Rokhsar D.S."/>
        </authorList>
    </citation>
    <scope>NUCLEOTIDE SEQUENCE [LARGE SCALE GENOMIC DNA]</scope>
</reference>
<evidence type="ECO:0000256" key="2">
    <source>
        <dbReference type="ARBA" id="ARBA00022490"/>
    </source>
</evidence>
<dbReference type="FunCoup" id="A0A1X7VNJ4">
    <property type="interactions" value="80"/>
</dbReference>
<evidence type="ECO:0000313" key="16">
    <source>
        <dbReference type="Proteomes" id="UP000007879"/>
    </source>
</evidence>
<dbReference type="InterPro" id="IPR002083">
    <property type="entry name" value="MATH/TRAF_dom"/>
</dbReference>
<feature type="zinc finger region" description="TRAF-type" evidence="11">
    <location>
        <begin position="153"/>
        <end position="215"/>
    </location>
</feature>
<dbReference type="GO" id="GO:0008270">
    <property type="term" value="F:zinc ion binding"/>
    <property type="evidence" value="ECO:0007669"/>
    <property type="project" value="UniProtKB-KW"/>
</dbReference>
<dbReference type="InterPro" id="IPR013083">
    <property type="entry name" value="Znf_RING/FYVE/PHD"/>
</dbReference>
<keyword evidence="5 11" id="KW-0479">Metal-binding</keyword>
<dbReference type="SUPFAM" id="SSF49599">
    <property type="entry name" value="TRAF domain-like"/>
    <property type="match status" value="2"/>
</dbReference>
<dbReference type="InterPro" id="IPR008974">
    <property type="entry name" value="TRAF-like"/>
</dbReference>
<evidence type="ECO:0000256" key="4">
    <source>
        <dbReference type="ARBA" id="ARBA00022703"/>
    </source>
</evidence>
<evidence type="ECO:0000259" key="12">
    <source>
        <dbReference type="PROSITE" id="PS50089"/>
    </source>
</evidence>
<dbReference type="STRING" id="400682.A0A1X7VNJ4"/>
<dbReference type="SUPFAM" id="SSF57850">
    <property type="entry name" value="RING/U-box"/>
    <property type="match status" value="1"/>
</dbReference>
<evidence type="ECO:0000256" key="8">
    <source>
        <dbReference type="ARBA" id="ARBA00022833"/>
    </source>
</evidence>
<feature type="domain" description="TRAF-type" evidence="14">
    <location>
        <begin position="153"/>
        <end position="215"/>
    </location>
</feature>
<dbReference type="GO" id="GO:0043122">
    <property type="term" value="P:regulation of canonical NF-kappaB signal transduction"/>
    <property type="evidence" value="ECO:0007669"/>
    <property type="project" value="TreeGrafter"/>
</dbReference>
<keyword evidence="8 11" id="KW-0862">Zinc</keyword>
<dbReference type="PROSITE" id="PS50089">
    <property type="entry name" value="ZF_RING_2"/>
    <property type="match status" value="1"/>
</dbReference>
<dbReference type="Pfam" id="PF21355">
    <property type="entry name" value="TRAF-mep_MATH"/>
    <property type="match status" value="1"/>
</dbReference>
<evidence type="ECO:0000256" key="10">
    <source>
        <dbReference type="ARBA" id="ARBA00023054"/>
    </source>
</evidence>
<evidence type="ECO:0000256" key="1">
    <source>
        <dbReference type="ARBA" id="ARBA00004496"/>
    </source>
</evidence>
<dbReference type="GO" id="GO:0042981">
    <property type="term" value="P:regulation of apoptotic process"/>
    <property type="evidence" value="ECO:0007669"/>
    <property type="project" value="InterPro"/>
</dbReference>
<sequence>MPGYKATFLQELQRRHQCRICSLALRVPMQTECGHLFCKECVEPIFRESQPLCPVDQEPISREDTFPDNACKREILGLLVYCDHRDLGCDWTGELKKLEAHLLDCRYREIQCTQCGQLVPCAKLENHERNECPMRPSVCEHCLSKVPVEQLEAHIQRVCPKYLRSCPNSCNEKKYLLSELQQHLDMKTGDCPLEIVECPYFPLGCPFKHPRKEIEHHMKTKKVFHTRLHVDTTVACKREATETKKRAEELIGRMSIIETKSVALDRKLKSLESDIERAKGSSETDRLILKVNALEEKVARLQYSDKTNFFSHSHHGGGHSVPSSHLLQQVDQLYSKVSELDTTVTQCISNSMETDMRLQFVERASYNGTMLWRIDNFSQHKQEAIDGTTLSLYSVPFYTSKQGYKMCARVYLNGDGLGKGTHLSLFFVVMRGPYDALLPWPFEQKVTLVLLNQTPGKRNIVDQFRPDPQSSSFQRPVKREMNIASGCPRFCRLEQLKDGYIKDDCIFLGIIVDTSNLKLPVSTAF</sequence>
<dbReference type="PANTHER" id="PTHR10131">
    <property type="entry name" value="TNF RECEPTOR ASSOCIATED FACTOR"/>
    <property type="match status" value="1"/>
</dbReference>
<dbReference type="Gene3D" id="2.60.210.10">
    <property type="entry name" value="Apoptosis, Tumor Necrosis Factor Receptor Associated Protein 2, Chain A"/>
    <property type="match status" value="1"/>
</dbReference>
<dbReference type="InterPro" id="IPR001841">
    <property type="entry name" value="Znf_RING"/>
</dbReference>
<keyword evidence="6" id="KW-0677">Repeat</keyword>